<proteinExistence type="predicted"/>
<comment type="caution">
    <text evidence="1">The sequence shown here is derived from an EMBL/GenBank/DDBJ whole genome shotgun (WGS) entry which is preliminary data.</text>
</comment>
<evidence type="ECO:0000313" key="2">
    <source>
        <dbReference type="Proteomes" id="UP001221909"/>
    </source>
</evidence>
<protein>
    <submittedName>
        <fullName evidence="1">AlpA family phage regulatory protein</fullName>
    </submittedName>
</protein>
<name>A0ABT5MT12_9PAST</name>
<dbReference type="Pfam" id="PF05930">
    <property type="entry name" value="Phage_AlpA"/>
    <property type="match status" value="1"/>
</dbReference>
<evidence type="ECO:0000313" key="1">
    <source>
        <dbReference type="EMBL" id="MDD0824601.1"/>
    </source>
</evidence>
<organism evidence="1 2">
    <name type="scientific">Mannheimia cairinae</name>
    <dbReference type="NCBI Taxonomy" id="3025936"/>
    <lineage>
        <taxon>Bacteria</taxon>
        <taxon>Pseudomonadati</taxon>
        <taxon>Pseudomonadota</taxon>
        <taxon>Gammaproteobacteria</taxon>
        <taxon>Pasteurellales</taxon>
        <taxon>Pasteurellaceae</taxon>
        <taxon>Mannheimia</taxon>
    </lineage>
</organism>
<dbReference type="PANTHER" id="PTHR36154">
    <property type="entry name" value="DNA-BINDING TRANSCRIPTIONAL ACTIVATOR ALPA"/>
    <property type="match status" value="1"/>
</dbReference>
<dbReference type="InterPro" id="IPR010260">
    <property type="entry name" value="AlpA"/>
</dbReference>
<dbReference type="Proteomes" id="UP001221909">
    <property type="component" value="Unassembled WGS sequence"/>
</dbReference>
<dbReference type="RefSeq" id="WP_273749010.1">
    <property type="nucleotide sequence ID" value="NZ_JAQSJE010000009.1"/>
</dbReference>
<sequence length="65" mass="7677">MEVRYLKISEVLDKLGIKKSTLHNWLNPKSPHFKPDFPKRVKMGVSTRFVESEITAYQKEQMNAR</sequence>
<dbReference type="InterPro" id="IPR052931">
    <property type="entry name" value="Prophage_regulatory_activator"/>
</dbReference>
<dbReference type="EMBL" id="JAQSJE010000009">
    <property type="protein sequence ID" value="MDD0824601.1"/>
    <property type="molecule type" value="Genomic_DNA"/>
</dbReference>
<gene>
    <name evidence="1" type="ORF">PTQ27_09040</name>
</gene>
<keyword evidence="2" id="KW-1185">Reference proteome</keyword>
<reference evidence="1 2" key="1">
    <citation type="submission" date="2023-02" db="EMBL/GenBank/DDBJ databases">
        <title>Mannheimia cairiniae sp. nov., a novel species of Mannheimia obtained from moscovy ducks (Cairina moschata) and reclassification of Mannheimia ovis as heterotypic synonym of Mannheimia pernigra.</title>
        <authorList>
            <person name="Christensen H."/>
        </authorList>
    </citation>
    <scope>NUCLEOTIDE SEQUENCE [LARGE SCALE GENOMIC DNA]</scope>
    <source>
        <strain evidence="1 2">AT1</strain>
    </source>
</reference>
<accession>A0ABT5MT12</accession>
<dbReference type="PANTHER" id="PTHR36154:SF1">
    <property type="entry name" value="DNA-BINDING TRANSCRIPTIONAL ACTIVATOR ALPA"/>
    <property type="match status" value="1"/>
</dbReference>